<keyword evidence="2" id="KW-0472">Membrane</keyword>
<feature type="compositionally biased region" description="Low complexity" evidence="1">
    <location>
        <begin position="777"/>
        <end position="793"/>
    </location>
</feature>
<feature type="compositionally biased region" description="Basic and acidic residues" evidence="1">
    <location>
        <begin position="1371"/>
        <end position="1387"/>
    </location>
</feature>
<feature type="region of interest" description="Disordered" evidence="1">
    <location>
        <begin position="547"/>
        <end position="744"/>
    </location>
</feature>
<reference evidence="3" key="1">
    <citation type="journal article" date="1997" name="Nucleic Acids Res.">
        <title>tRNAscan-SE: a program for improved detection of transfer RNA genes in genomic sequence.</title>
        <authorList>
            <person name="Lowe T.M."/>
            <person name="Eddy S.R."/>
        </authorList>
    </citation>
    <scope>NUCLEOTIDE SEQUENCE [LARGE SCALE GENOMIC DNA]</scope>
    <source>
        <strain evidence="3">r\DH55</strain>
    </source>
</reference>
<dbReference type="Proteomes" id="UP000694864">
    <property type="component" value="Chromosome 20"/>
</dbReference>
<feature type="compositionally biased region" description="Basic and acidic residues" evidence="1">
    <location>
        <begin position="1790"/>
        <end position="1814"/>
    </location>
</feature>
<feature type="region of interest" description="Disordered" evidence="1">
    <location>
        <begin position="478"/>
        <end position="501"/>
    </location>
</feature>
<proteinExistence type="predicted"/>
<keyword evidence="3" id="KW-1185">Reference proteome</keyword>
<feature type="compositionally biased region" description="Basic and acidic residues" evidence="1">
    <location>
        <begin position="570"/>
        <end position="587"/>
    </location>
</feature>
<feature type="compositionally biased region" description="Low complexity" evidence="1">
    <location>
        <begin position="547"/>
        <end position="557"/>
    </location>
</feature>
<reference evidence="3" key="2">
    <citation type="journal article" date="2014" name="Nat. Commun.">
        <title>The emerging biofuel crop Camelina sativa retains a highly undifferentiated hexaploid genome structure.</title>
        <authorList>
            <person name="Kagale S."/>
            <person name="Koh C."/>
            <person name="Nixon J."/>
            <person name="Bollina V."/>
            <person name="Clarke W.E."/>
            <person name="Tuteja R."/>
            <person name="Spillane C."/>
            <person name="Robinson S.J."/>
            <person name="Links M.G."/>
            <person name="Clarke C."/>
            <person name="Higgins E.E."/>
            <person name="Huebert T."/>
            <person name="Sharpe A.G."/>
            <person name="Parkin I.A."/>
        </authorList>
    </citation>
    <scope>NUCLEOTIDE SEQUENCE [LARGE SCALE GENOMIC DNA]</scope>
    <source>
        <strain evidence="3">r\DH55</strain>
    </source>
</reference>
<feature type="compositionally biased region" description="Basic and acidic residues" evidence="1">
    <location>
        <begin position="987"/>
        <end position="1000"/>
    </location>
</feature>
<feature type="compositionally biased region" description="Basic and acidic residues" evidence="1">
    <location>
        <begin position="635"/>
        <end position="645"/>
    </location>
</feature>
<feature type="transmembrane region" description="Helical" evidence="2">
    <location>
        <begin position="23"/>
        <end position="43"/>
    </location>
</feature>
<feature type="transmembrane region" description="Helical" evidence="2">
    <location>
        <begin position="50"/>
        <end position="74"/>
    </location>
</feature>
<accession>A0ABM0XYC8</accession>
<keyword evidence="2" id="KW-0812">Transmembrane</keyword>
<evidence type="ECO:0000256" key="2">
    <source>
        <dbReference type="SAM" id="Phobius"/>
    </source>
</evidence>
<dbReference type="GeneID" id="104770113"/>
<feature type="compositionally biased region" description="Basic and acidic residues" evidence="1">
    <location>
        <begin position="684"/>
        <end position="693"/>
    </location>
</feature>
<feature type="compositionally biased region" description="Basic and acidic residues" evidence="1">
    <location>
        <begin position="594"/>
        <end position="627"/>
    </location>
</feature>
<protein>
    <submittedName>
        <fullName evidence="4 5">Cardiomyopathy-associated protein 5-like isoform X1</fullName>
    </submittedName>
</protein>
<evidence type="ECO:0000256" key="1">
    <source>
        <dbReference type="SAM" id="MobiDB-lite"/>
    </source>
</evidence>
<feature type="compositionally biased region" description="Acidic residues" evidence="1">
    <location>
        <begin position="249"/>
        <end position="267"/>
    </location>
</feature>
<feature type="region of interest" description="Disordered" evidence="1">
    <location>
        <begin position="912"/>
        <end position="936"/>
    </location>
</feature>
<sequence>MISDRSEFRVQIRRLIVVMIRTIYRWICNHPFLLGFVGFLYFLHRYCPLLFSPLVTASPVLVCTFVLLGTILSFGEPNIPEIEKEEPETTTLHEAAALFRTEVSRDAGNANATVFERGDKSFTVESFVSKEEDVVVEDGNDDDTDRVGESLLSEVEDDVRPFDYRPLVDETLDEVKRDTQVRFEEKAFILELDKRGERVEDRLIDNDGMLGSVAERSIGGSLDDMVDDSKEDQLDVSPVSPWRPMRHEEDEDDDADRDDSLDSESDGAESSSPDASMTDIIPMLDELHPLLHSDAPGRGIADGEGSDASSEGPHRSSSDEGMESDVDSESQGEEGDNENDEEDEDDEEEEEEEEEEVEKKKEDKDDESKSAIKWTEADQKNVMDLGSLELERNQRLENLIARRRARHNMRLMAERNLIDFDSADIPFNMPPISTARQNPFDAPYDSYDDMGLPPIPGSAPSIMFARRNPFDLPYEPNEEKPDLKGDGFQEEFSSQQPKDAVFRRHESFSVGPSMLGGPRHDRLRPFFVLERLANEGSSYYPFERQLSEVSESKLSSVPDTESVCTVLEDDEKKVDADRETEIAKDDVASDNDEEKSHSASDHDEEKIHSASDHDEEKIHSEKSHSSEDSDFDEQADSRNLHHDVAEIILGRAETHQDQSNIMEGETSDKRKLDEEESSDSDSSLSEKEEKIPDISEDEAMSISERKVDLHEESGASSNPSFGELEVHEVRGMEDDYHHDGPRAEESFITAHPSLDESAFQALCGLVDGHHEEPVYDSSPPSGSRFPSFSSVSSDYKPELPGKNGEEVEENEEREVYSESIGHVEIHSTSGETETSTREVGETSTHVTGEVGIDGQNNSTVSGSEFEDAILDPSSLTFNMNENADHQEDDPLSVSSQVDLEELHEDVREAVDTRTQDVSASLVESVSPTEEEVVSTGMVEQHLPIENTCSPLGSGDTREHVATLEESPDVVHDIAETSVNRSVAEEIVREEEQAGKQKDEASPQTFNADIPIDSYATLSSGAVEYVETHSFNDEDVLQLEQEPVHSSVPDTEEETHPDQTMDIEVDSVNASAQNVGSEETTPSESDRELTWSDKSVVEQSSLEPGEDEVPTRAGSVVFSRNITFHEYHDAPEDTEELSCLTSDASSSPAESPEYTTPMVGEGSRAEFFRDGVYEELDYVVERLDQLPDLHAIPQSPPEVITEEADEIKEIDEGLLSELDTIGDFSIKEVVTYSEPGPSSVGPDTANELTEALPVLEARSVEDIDSAFQQIHEGSEVEDVILPSAVQDQLAQENYGNSTETNSDLVVVEATSKEDLDTAMNQSVVESMGVQIKSPESNGGSGETKCAVETEPSESLVKERSLDDTAVPLNNTPEKEEEKEEESRPKEITTSDVLPVETRSLEEIPKPSEPKAEMSMEVISERVVIPTEAAGPSNVTPSDEVVITTSDVLPVETRSLEEIPKPSEPKAEMSMEVISERVVIPTEAAGPSNVTPSDEVVITTSDVLPVETRSLEEIPKPSEPKAEMSMEVISERVVIPTEAAGPSNVTPSDEVVITTSDVLPVETRSLEEIPKPSEPKAEMSMEVISERVVIPTEAAGPSNVTPSDEVVITTSDVLPVETRSLEEIPKPSEPKAEMSMEVISERVVIPTEAAGPSNVTPSDEVVITTSDVLPVETRSLEEIPKPSEPKAEMSMEVISERVVIPTEAAGPSNVTPSDEVVITTSDVLPVETRSLEEIPKPSEPKAEMPMEVISERVVIPTEAAGPSNVTPSDEVVTEEAKGETESKADANLQGPESKETPAKLEENIAEQKRKEGEEEE</sequence>
<feature type="compositionally biased region" description="Polar residues" evidence="1">
    <location>
        <begin position="1070"/>
        <end position="1082"/>
    </location>
</feature>
<name>A0ABM0XYC8_CAMSA</name>
<feature type="compositionally biased region" description="Basic and acidic residues" evidence="1">
    <location>
        <begin position="1397"/>
        <end position="1412"/>
    </location>
</feature>
<feature type="compositionally biased region" description="Basic and acidic residues" evidence="1">
    <location>
        <begin position="357"/>
        <end position="381"/>
    </location>
</feature>
<feature type="region of interest" description="Disordered" evidence="1">
    <location>
        <begin position="769"/>
        <end position="860"/>
    </location>
</feature>
<feature type="compositionally biased region" description="Basic and acidic residues" evidence="1">
    <location>
        <begin position="795"/>
        <end position="805"/>
    </location>
</feature>
<organism evidence="3 5">
    <name type="scientific">Camelina sativa</name>
    <name type="common">False flax</name>
    <name type="synonym">Myagrum sativum</name>
    <dbReference type="NCBI Taxonomy" id="90675"/>
    <lineage>
        <taxon>Eukaryota</taxon>
        <taxon>Viridiplantae</taxon>
        <taxon>Streptophyta</taxon>
        <taxon>Embryophyta</taxon>
        <taxon>Tracheophyta</taxon>
        <taxon>Spermatophyta</taxon>
        <taxon>Magnoliopsida</taxon>
        <taxon>eudicotyledons</taxon>
        <taxon>Gunneridae</taxon>
        <taxon>Pentapetalae</taxon>
        <taxon>rosids</taxon>
        <taxon>malvids</taxon>
        <taxon>Brassicales</taxon>
        <taxon>Brassicaceae</taxon>
        <taxon>Camelineae</taxon>
        <taxon>Camelina</taxon>
    </lineage>
</organism>
<gene>
    <name evidence="4 5" type="primary">LOC104770113</name>
</gene>
<reference evidence="4 5" key="3">
    <citation type="submission" date="2025-05" db="UniProtKB">
        <authorList>
            <consortium name="RefSeq"/>
        </authorList>
    </citation>
    <scope>IDENTIFICATION</scope>
    <source>
        <tissue evidence="4 5">Leaf</tissue>
    </source>
</reference>
<dbReference type="RefSeq" id="XP_010492766.1">
    <property type="nucleotide sequence ID" value="XM_010494464.2"/>
</dbReference>
<feature type="compositionally biased region" description="Basic and acidic residues" evidence="1">
    <location>
        <begin position="813"/>
        <end position="825"/>
    </location>
</feature>
<evidence type="ECO:0000313" key="4">
    <source>
        <dbReference type="RefSeq" id="XP_010492766.1"/>
    </source>
</evidence>
<feature type="compositionally biased region" description="Basic and acidic residues" evidence="1">
    <location>
        <begin position="1772"/>
        <end position="1782"/>
    </location>
</feature>
<feature type="region of interest" description="Disordered" evidence="1">
    <location>
        <begin position="219"/>
        <end position="381"/>
    </location>
</feature>
<feature type="region of interest" description="Disordered" evidence="1">
    <location>
        <begin position="987"/>
        <end position="1010"/>
    </location>
</feature>
<feature type="compositionally biased region" description="Basic and acidic residues" evidence="1">
    <location>
        <begin position="703"/>
        <end position="713"/>
    </location>
</feature>
<feature type="region of interest" description="Disordered" evidence="1">
    <location>
        <begin position="1754"/>
        <end position="1814"/>
    </location>
</feature>
<evidence type="ECO:0000313" key="5">
    <source>
        <dbReference type="RefSeq" id="XP_010492767.1"/>
    </source>
</evidence>
<feature type="compositionally biased region" description="Acidic residues" evidence="1">
    <location>
        <begin position="320"/>
        <end position="356"/>
    </location>
</feature>
<dbReference type="RefSeq" id="XP_010492767.1">
    <property type="nucleotide sequence ID" value="XM_010494465.2"/>
</dbReference>
<evidence type="ECO:0000313" key="3">
    <source>
        <dbReference type="Proteomes" id="UP000694864"/>
    </source>
</evidence>
<feature type="compositionally biased region" description="Basic and acidic residues" evidence="1">
    <location>
        <begin position="724"/>
        <end position="744"/>
    </location>
</feature>
<feature type="compositionally biased region" description="Basic and acidic residues" evidence="1">
    <location>
        <begin position="478"/>
        <end position="487"/>
    </location>
</feature>
<feature type="region of interest" description="Disordered" evidence="1">
    <location>
        <begin position="1070"/>
        <end position="1110"/>
    </location>
</feature>
<dbReference type="PANTHER" id="PTHR33870:SF4">
    <property type="entry name" value="CARDIOMYOPATHY-ASSOCIATED PROTEIN"/>
    <property type="match status" value="1"/>
</dbReference>
<dbReference type="PANTHER" id="PTHR33870">
    <property type="entry name" value="CARDIOMYOPATHY-ASSOCIATED PROTEIN"/>
    <property type="match status" value="1"/>
</dbReference>
<feature type="region of interest" description="Disordered" evidence="1">
    <location>
        <begin position="1328"/>
        <end position="1412"/>
    </location>
</feature>
<keyword evidence="2" id="KW-1133">Transmembrane helix</keyword>